<dbReference type="EMBL" id="MIYZ01000013">
    <property type="protein sequence ID" value="OIR22455.1"/>
    <property type="molecule type" value="Genomic_DNA"/>
</dbReference>
<gene>
    <name evidence="10" type="ORF">BET99_04230</name>
</gene>
<comment type="caution">
    <text evidence="10">The sequence shown here is derived from an EMBL/GenBank/DDBJ whole genome shotgun (WGS) entry which is preliminary data.</text>
</comment>
<evidence type="ECO:0000313" key="10">
    <source>
        <dbReference type="EMBL" id="OIR22455.1"/>
    </source>
</evidence>
<evidence type="ECO:0000256" key="5">
    <source>
        <dbReference type="ARBA" id="ARBA00038440"/>
    </source>
</evidence>
<dbReference type="InterPro" id="IPR036477">
    <property type="entry name" value="Formyl_transf_N_sf"/>
</dbReference>
<reference evidence="10 11" key="1">
    <citation type="submission" date="2016-08" db="EMBL/GenBank/DDBJ databases">
        <title>New Insights into Marine Group III Euryarchaeota, from dark to light.</title>
        <authorList>
            <person name="Haro-Moreno J.M."/>
            <person name="Rodriguez-Valera F."/>
            <person name="Lopez-Garcia P."/>
            <person name="Moreira D."/>
            <person name="Martin-Cuadrado A.B."/>
        </authorList>
    </citation>
    <scope>NUCLEOTIDE SEQUENCE [LARGE SCALE GENOMIC DNA]</scope>
    <source>
        <strain evidence="10">CG-Epi2</strain>
    </source>
</reference>
<dbReference type="NCBIfam" id="TIGR00639">
    <property type="entry name" value="PurN"/>
    <property type="match status" value="1"/>
</dbReference>
<dbReference type="EC" id="2.1.2.2" evidence="2"/>
<evidence type="ECO:0000256" key="3">
    <source>
        <dbReference type="ARBA" id="ARBA00022679"/>
    </source>
</evidence>
<evidence type="ECO:0000256" key="8">
    <source>
        <dbReference type="ARBA" id="ARBA00047664"/>
    </source>
</evidence>
<accession>A0A1J5TNF4</accession>
<name>A0A1J5TNF4_9ARCH</name>
<dbReference type="InterPro" id="IPR002376">
    <property type="entry name" value="Formyl_transf_N"/>
</dbReference>
<proteinExistence type="inferred from homology"/>
<evidence type="ECO:0000256" key="4">
    <source>
        <dbReference type="ARBA" id="ARBA00022755"/>
    </source>
</evidence>
<evidence type="ECO:0000256" key="7">
    <source>
        <dbReference type="ARBA" id="ARBA00041682"/>
    </source>
</evidence>
<keyword evidence="3 10" id="KW-0808">Transferase</keyword>
<dbReference type="Gene3D" id="3.40.50.170">
    <property type="entry name" value="Formyl transferase, N-terminal domain"/>
    <property type="match status" value="1"/>
</dbReference>
<dbReference type="PANTHER" id="PTHR43369:SF2">
    <property type="entry name" value="PHOSPHORIBOSYLGLYCINAMIDE FORMYLTRANSFERASE"/>
    <property type="match status" value="1"/>
</dbReference>
<dbReference type="GO" id="GO:0004644">
    <property type="term" value="F:phosphoribosylglycinamide formyltransferase activity"/>
    <property type="evidence" value="ECO:0007669"/>
    <property type="project" value="UniProtKB-EC"/>
</dbReference>
<comment type="pathway">
    <text evidence="1">Purine metabolism; IMP biosynthesis via de novo pathway; N(2)-formyl-N(1)-(5-phospho-D-ribosyl)glycinamide from N(1)-(5-phospho-D-ribosyl)glycinamide (10-formyl THF route): step 1/1.</text>
</comment>
<dbReference type="AlphaFoldDB" id="A0A1J5TNF4"/>
<comment type="similarity">
    <text evidence="5">Belongs to the GART family.</text>
</comment>
<keyword evidence="4" id="KW-0658">Purine biosynthesis</keyword>
<dbReference type="InterPro" id="IPR004607">
    <property type="entry name" value="GART"/>
</dbReference>
<dbReference type="Proteomes" id="UP000183615">
    <property type="component" value="Unassembled WGS sequence"/>
</dbReference>
<feature type="domain" description="Formyl transferase N-terminal" evidence="9">
    <location>
        <begin position="1"/>
        <end position="181"/>
    </location>
</feature>
<dbReference type="SUPFAM" id="SSF53328">
    <property type="entry name" value="Formyltransferase"/>
    <property type="match status" value="1"/>
</dbReference>
<dbReference type="PROSITE" id="PS00373">
    <property type="entry name" value="GART"/>
    <property type="match status" value="1"/>
</dbReference>
<organism evidence="10 11">
    <name type="scientific">Marine Group III euryarchaeote CG-Epi2</name>
    <dbReference type="NCBI Taxonomy" id="1888996"/>
    <lineage>
        <taxon>Archaea</taxon>
        <taxon>Methanobacteriati</taxon>
        <taxon>Thermoplasmatota</taxon>
        <taxon>Thermoplasmata</taxon>
        <taxon>Candidatus Thermoprofundales</taxon>
    </lineage>
</organism>
<dbReference type="InterPro" id="IPR001555">
    <property type="entry name" value="GART_AS"/>
</dbReference>
<evidence type="ECO:0000259" key="9">
    <source>
        <dbReference type="Pfam" id="PF00551"/>
    </source>
</evidence>
<dbReference type="HAMAP" id="MF_01930">
    <property type="entry name" value="PurN"/>
    <property type="match status" value="1"/>
</dbReference>
<evidence type="ECO:0000313" key="11">
    <source>
        <dbReference type="Proteomes" id="UP000183615"/>
    </source>
</evidence>
<dbReference type="GO" id="GO:0006189">
    <property type="term" value="P:'de novo' IMP biosynthetic process"/>
    <property type="evidence" value="ECO:0007669"/>
    <property type="project" value="UniProtKB-UniPathway"/>
</dbReference>
<evidence type="ECO:0000256" key="2">
    <source>
        <dbReference type="ARBA" id="ARBA00012254"/>
    </source>
</evidence>
<dbReference type="CDD" id="cd08645">
    <property type="entry name" value="FMT_core_GART"/>
    <property type="match status" value="1"/>
</dbReference>
<comment type="catalytic activity">
    <reaction evidence="8">
        <text>N(1)-(5-phospho-beta-D-ribosyl)glycinamide + (6R)-10-formyltetrahydrofolate = N(2)-formyl-N(1)-(5-phospho-beta-D-ribosyl)glycinamide + (6S)-5,6,7,8-tetrahydrofolate + H(+)</text>
        <dbReference type="Rhea" id="RHEA:15053"/>
        <dbReference type="ChEBI" id="CHEBI:15378"/>
        <dbReference type="ChEBI" id="CHEBI:57453"/>
        <dbReference type="ChEBI" id="CHEBI:143788"/>
        <dbReference type="ChEBI" id="CHEBI:147286"/>
        <dbReference type="ChEBI" id="CHEBI:195366"/>
        <dbReference type="EC" id="2.1.2.2"/>
    </reaction>
</comment>
<dbReference type="UniPathway" id="UPA00074">
    <property type="reaction ID" value="UER00126"/>
</dbReference>
<evidence type="ECO:0000256" key="1">
    <source>
        <dbReference type="ARBA" id="ARBA00005054"/>
    </source>
</evidence>
<dbReference type="Pfam" id="PF00551">
    <property type="entry name" value="Formyl_trans_N"/>
    <property type="match status" value="1"/>
</dbReference>
<sequence length="201" mass="22402">MKVGVMASGRGSNFHAILKEARNGNLPNVEIKHLIVNKRKAKAIEVAKEYDIPYTIIESKNKTRNDFERKVLDLFKIENIEIVVLAGFMRILTARFIKHYKNRIINIHPSLLPAFPGAHAHRDAINSGVKESGCTVHFVNEGVDSGPIIMQAAVDIADGESEESLSSKILTKEHLIFPKTLELLCSNKIEIIGQNVKINPD</sequence>
<evidence type="ECO:0000256" key="6">
    <source>
        <dbReference type="ARBA" id="ARBA00041324"/>
    </source>
</evidence>
<dbReference type="PANTHER" id="PTHR43369">
    <property type="entry name" value="PHOSPHORIBOSYLGLYCINAMIDE FORMYLTRANSFERASE"/>
    <property type="match status" value="1"/>
</dbReference>
<dbReference type="GO" id="GO:0005829">
    <property type="term" value="C:cytosol"/>
    <property type="evidence" value="ECO:0007669"/>
    <property type="project" value="TreeGrafter"/>
</dbReference>
<protein>
    <recommendedName>
        <fullName evidence="2">phosphoribosylglycinamide formyltransferase 1</fullName>
        <ecNumber evidence="2">2.1.2.2</ecNumber>
    </recommendedName>
    <alternativeName>
        <fullName evidence="7">5'-phosphoribosylglycinamide transformylase</fullName>
    </alternativeName>
    <alternativeName>
        <fullName evidence="6">GAR transformylase</fullName>
    </alternativeName>
</protein>